<sequence>MCKTFWDLIMECNKMTYSIKGKKIVRFVKKKIGICKIVISRTTLTNTLQLLKSKEKLLIAYWATGIKSTNWGDALNPILIQKLSGKTPILAQEIVNLTDQDIYSVIGSTLGFFPEKNLVVWGSGFISTSSRFTEEPKKIYAVRGPLTRKLILNQGIFCPKIYGDPALLYPLFYKPNIERKYKLGIIPHYADQNSNLLNTFKTNSEVLVINILSSTNEVVDNICKCERIASSSLHGIIAADAYGIPSIWVEFSENVIGNGFKFYDYFESVGRKNERPHRITENTTFNDILGIFKSYKINIDLSQLLDVCPFIERQEVNVLKRKLKELDQ</sequence>
<dbReference type="Proteomes" id="UP000034424">
    <property type="component" value="Unassembled WGS sequence"/>
</dbReference>
<dbReference type="EMBL" id="JJQQ01000001">
    <property type="protein sequence ID" value="KKH70336.1"/>
    <property type="molecule type" value="Genomic_DNA"/>
</dbReference>
<dbReference type="Proteomes" id="UP000034657">
    <property type="component" value="Unassembled WGS sequence"/>
</dbReference>
<proteinExistence type="predicted"/>
<evidence type="ECO:0000259" key="1">
    <source>
        <dbReference type="Pfam" id="PF04230"/>
    </source>
</evidence>
<evidence type="ECO:0000313" key="7">
    <source>
        <dbReference type="Proteomes" id="UP000034657"/>
    </source>
</evidence>
<name>A0A0F8IIZ2_METMZ</name>
<organism evidence="3 7">
    <name type="scientific">Methanosarcina mazei</name>
    <name type="common">Methanosarcina frisia</name>
    <dbReference type="NCBI Taxonomy" id="2209"/>
    <lineage>
        <taxon>Archaea</taxon>
        <taxon>Methanobacteriati</taxon>
        <taxon>Methanobacteriota</taxon>
        <taxon>Stenosarchaea group</taxon>
        <taxon>Methanomicrobia</taxon>
        <taxon>Methanosarcinales</taxon>
        <taxon>Methanosarcinaceae</taxon>
        <taxon>Methanosarcina</taxon>
    </lineage>
</organism>
<comment type="caution">
    <text evidence="3">The sequence shown here is derived from an EMBL/GenBank/DDBJ whole genome shotgun (WGS) entry which is preliminary data.</text>
</comment>
<protein>
    <recommendedName>
        <fullName evidence="1">Polysaccharide pyruvyl transferase domain-containing protein</fullName>
    </recommendedName>
</protein>
<reference evidence="5 6" key="1">
    <citation type="journal article" date="2015" name="ISME J.">
        <title>Genomic and phenotypic differentiation among Methanosarcina mazei populations from Columbia River sediment.</title>
        <authorList>
            <person name="Youngblut N.D."/>
            <person name="Wirth J.S."/>
            <person name="Henriksen J.R."/>
            <person name="Smith M."/>
            <person name="Simon H."/>
            <person name="Metcalf W.W."/>
            <person name="Whitaker R.J."/>
        </authorList>
    </citation>
    <scope>NUCLEOTIDE SEQUENCE [LARGE SCALE GENOMIC DNA]</scope>
    <source>
        <strain evidence="4 5">1.H.M.0.1</strain>
        <strain evidence="2 6">3.F.T.2.1</strain>
        <strain evidence="3 7">3.H.M.1A.1</strain>
    </source>
</reference>
<dbReference type="InterPro" id="IPR007345">
    <property type="entry name" value="Polysacch_pyruvyl_Trfase"/>
</dbReference>
<feature type="domain" description="Polysaccharide pyruvyl transferase" evidence="1">
    <location>
        <begin position="113"/>
        <end position="250"/>
    </location>
</feature>
<dbReference type="EMBL" id="JJPL01000119">
    <property type="protein sequence ID" value="KKG61845.1"/>
    <property type="molecule type" value="Genomic_DNA"/>
</dbReference>
<dbReference type="AlphaFoldDB" id="A0A0F8IIZ2"/>
<evidence type="ECO:0000313" key="3">
    <source>
        <dbReference type="EMBL" id="KKG89667.1"/>
    </source>
</evidence>
<dbReference type="EMBL" id="JJPT01000114">
    <property type="protein sequence ID" value="KKG89667.1"/>
    <property type="molecule type" value="Genomic_DNA"/>
</dbReference>
<evidence type="ECO:0000313" key="4">
    <source>
        <dbReference type="EMBL" id="KKH70336.1"/>
    </source>
</evidence>
<evidence type="ECO:0000313" key="5">
    <source>
        <dbReference type="Proteomes" id="UP000033933"/>
    </source>
</evidence>
<dbReference type="Proteomes" id="UP000033933">
    <property type="component" value="Unassembled WGS sequence"/>
</dbReference>
<evidence type="ECO:0000313" key="2">
    <source>
        <dbReference type="EMBL" id="KKG61845.1"/>
    </source>
</evidence>
<gene>
    <name evidence="2" type="ORF">DU67_03930</name>
    <name evidence="3" type="ORF">DU69_07650</name>
    <name evidence="4" type="ORF">DU87_10600</name>
</gene>
<dbReference type="Pfam" id="PF04230">
    <property type="entry name" value="PS_pyruv_trans"/>
    <property type="match status" value="1"/>
</dbReference>
<evidence type="ECO:0000313" key="6">
    <source>
        <dbReference type="Proteomes" id="UP000034424"/>
    </source>
</evidence>
<accession>A0A0F8IIZ2</accession>
<dbReference type="PATRIC" id="fig|2209.70.peg.845"/>